<dbReference type="EMBL" id="JAWDGP010005524">
    <property type="protein sequence ID" value="KAK3756309.1"/>
    <property type="molecule type" value="Genomic_DNA"/>
</dbReference>
<dbReference type="AlphaFoldDB" id="A0AAE0YSB4"/>
<evidence type="ECO:0000313" key="2">
    <source>
        <dbReference type="EMBL" id="KAK3756309.1"/>
    </source>
</evidence>
<evidence type="ECO:0000313" key="3">
    <source>
        <dbReference type="Proteomes" id="UP001283361"/>
    </source>
</evidence>
<evidence type="ECO:0000256" key="1">
    <source>
        <dbReference type="SAM" id="MobiDB-lite"/>
    </source>
</evidence>
<name>A0AAE0YSB4_9GAST</name>
<sequence length="119" mass="13217">MQIDLSSHGILNESVAVLNLLPTQTETPAAMEDKSGAGSSPVTCKPLNVQAKLIYFPYRRRRERDTEQTVTAGDPNPQRDVRLPKPASVELFRTRRYDKVTEGEVTRGYALGSNCRLLG</sequence>
<protein>
    <submittedName>
        <fullName evidence="2">Uncharacterized protein</fullName>
    </submittedName>
</protein>
<organism evidence="2 3">
    <name type="scientific">Elysia crispata</name>
    <name type="common">lettuce slug</name>
    <dbReference type="NCBI Taxonomy" id="231223"/>
    <lineage>
        <taxon>Eukaryota</taxon>
        <taxon>Metazoa</taxon>
        <taxon>Spiralia</taxon>
        <taxon>Lophotrochozoa</taxon>
        <taxon>Mollusca</taxon>
        <taxon>Gastropoda</taxon>
        <taxon>Heterobranchia</taxon>
        <taxon>Euthyneura</taxon>
        <taxon>Panpulmonata</taxon>
        <taxon>Sacoglossa</taxon>
        <taxon>Placobranchoidea</taxon>
        <taxon>Plakobranchidae</taxon>
        <taxon>Elysia</taxon>
    </lineage>
</organism>
<reference evidence="2" key="1">
    <citation type="journal article" date="2023" name="G3 (Bethesda)">
        <title>A reference genome for the long-term kleptoplast-retaining sea slug Elysia crispata morphotype clarki.</title>
        <authorList>
            <person name="Eastman K.E."/>
            <person name="Pendleton A.L."/>
            <person name="Shaikh M.A."/>
            <person name="Suttiyut T."/>
            <person name="Ogas R."/>
            <person name="Tomko P."/>
            <person name="Gavelis G."/>
            <person name="Widhalm J.R."/>
            <person name="Wisecaver J.H."/>
        </authorList>
    </citation>
    <scope>NUCLEOTIDE SEQUENCE</scope>
    <source>
        <strain evidence="2">ECLA1</strain>
    </source>
</reference>
<accession>A0AAE0YSB4</accession>
<gene>
    <name evidence="2" type="ORF">RRG08_038804</name>
</gene>
<dbReference type="Proteomes" id="UP001283361">
    <property type="component" value="Unassembled WGS sequence"/>
</dbReference>
<feature type="region of interest" description="Disordered" evidence="1">
    <location>
        <begin position="59"/>
        <end position="85"/>
    </location>
</feature>
<keyword evidence="3" id="KW-1185">Reference proteome</keyword>
<comment type="caution">
    <text evidence="2">The sequence shown here is derived from an EMBL/GenBank/DDBJ whole genome shotgun (WGS) entry which is preliminary data.</text>
</comment>
<proteinExistence type="predicted"/>